<keyword evidence="10" id="KW-1185">Reference proteome</keyword>
<comment type="caution">
    <text evidence="9">The sequence shown here is derived from an EMBL/GenBank/DDBJ whole genome shotgun (WGS) entry which is preliminary data.</text>
</comment>
<dbReference type="GO" id="GO:0035556">
    <property type="term" value="P:intracellular signal transduction"/>
    <property type="evidence" value="ECO:0007669"/>
    <property type="project" value="TreeGrafter"/>
</dbReference>
<feature type="region of interest" description="Disordered" evidence="7">
    <location>
        <begin position="884"/>
        <end position="1081"/>
    </location>
</feature>
<feature type="region of interest" description="Disordered" evidence="7">
    <location>
        <begin position="1142"/>
        <end position="1207"/>
    </location>
</feature>
<feature type="compositionally biased region" description="Basic and acidic residues" evidence="7">
    <location>
        <begin position="820"/>
        <end position="833"/>
    </location>
</feature>
<evidence type="ECO:0000313" key="10">
    <source>
        <dbReference type="Proteomes" id="UP001152888"/>
    </source>
</evidence>
<feature type="domain" description="Protein kinase" evidence="8">
    <location>
        <begin position="33"/>
        <end position="284"/>
    </location>
</feature>
<keyword evidence="2" id="KW-0808">Transferase</keyword>
<dbReference type="FunFam" id="3.30.200.20:FF:000042">
    <property type="entry name" value="Aurora kinase A"/>
    <property type="match status" value="1"/>
</dbReference>
<dbReference type="GO" id="GO:0005524">
    <property type="term" value="F:ATP binding"/>
    <property type="evidence" value="ECO:0007669"/>
    <property type="project" value="UniProtKB-UniRule"/>
</dbReference>
<dbReference type="PROSITE" id="PS00108">
    <property type="entry name" value="PROTEIN_KINASE_ST"/>
    <property type="match status" value="1"/>
</dbReference>
<evidence type="ECO:0000256" key="5">
    <source>
        <dbReference type="ARBA" id="ARBA00022840"/>
    </source>
</evidence>
<feature type="compositionally biased region" description="Polar residues" evidence="7">
    <location>
        <begin position="487"/>
        <end position="497"/>
    </location>
</feature>
<feature type="compositionally biased region" description="Basic and acidic residues" evidence="7">
    <location>
        <begin position="884"/>
        <end position="896"/>
    </location>
</feature>
<feature type="binding site" evidence="6">
    <location>
        <position position="66"/>
    </location>
    <ligand>
        <name>ATP</name>
        <dbReference type="ChEBI" id="CHEBI:30616"/>
    </ligand>
</feature>
<dbReference type="SUPFAM" id="SSF56112">
    <property type="entry name" value="Protein kinase-like (PK-like)"/>
    <property type="match status" value="1"/>
</dbReference>
<name>A0A9P0M203_ACAOB</name>
<feature type="compositionally biased region" description="Low complexity" evidence="7">
    <location>
        <begin position="726"/>
        <end position="736"/>
    </location>
</feature>
<dbReference type="Pfam" id="PF00069">
    <property type="entry name" value="Pkinase"/>
    <property type="match status" value="1"/>
</dbReference>
<reference evidence="9" key="1">
    <citation type="submission" date="2022-03" db="EMBL/GenBank/DDBJ databases">
        <authorList>
            <person name="Sayadi A."/>
        </authorList>
    </citation>
    <scope>NUCLEOTIDE SEQUENCE</scope>
</reference>
<feature type="compositionally biased region" description="Basic and acidic residues" evidence="7">
    <location>
        <begin position="631"/>
        <end position="640"/>
    </location>
</feature>
<feature type="compositionally biased region" description="Basic residues" evidence="7">
    <location>
        <begin position="526"/>
        <end position="535"/>
    </location>
</feature>
<dbReference type="EMBL" id="CAKOFQ010007617">
    <property type="protein sequence ID" value="CAH2005037.1"/>
    <property type="molecule type" value="Genomic_DNA"/>
</dbReference>
<feature type="compositionally biased region" description="Polar residues" evidence="7">
    <location>
        <begin position="927"/>
        <end position="947"/>
    </location>
</feature>
<dbReference type="Gene3D" id="1.10.510.10">
    <property type="entry name" value="Transferase(Phosphotransferase) domain 1"/>
    <property type="match status" value="1"/>
</dbReference>
<gene>
    <name evidence="9" type="ORF">ACAOBT_LOCUS28306</name>
</gene>
<feature type="compositionally biased region" description="Polar residues" evidence="7">
    <location>
        <begin position="1142"/>
        <end position="1165"/>
    </location>
</feature>
<dbReference type="PANTHER" id="PTHR24346:SF93">
    <property type="entry name" value="NUAK FAMILY SNF1-LIKE KINASE 1"/>
    <property type="match status" value="1"/>
</dbReference>
<dbReference type="GO" id="GO:0050321">
    <property type="term" value="F:tau-protein kinase activity"/>
    <property type="evidence" value="ECO:0007669"/>
    <property type="project" value="TreeGrafter"/>
</dbReference>
<dbReference type="PANTHER" id="PTHR24346">
    <property type="entry name" value="MAP/MICROTUBULE AFFINITY-REGULATING KINASE"/>
    <property type="match status" value="1"/>
</dbReference>
<dbReference type="InterPro" id="IPR008271">
    <property type="entry name" value="Ser/Thr_kinase_AS"/>
</dbReference>
<evidence type="ECO:0000256" key="2">
    <source>
        <dbReference type="ARBA" id="ARBA00022679"/>
    </source>
</evidence>
<protein>
    <recommendedName>
        <fullName evidence="8">Protein kinase domain-containing protein</fullName>
    </recommendedName>
</protein>
<feature type="compositionally biased region" description="Basic and acidic residues" evidence="7">
    <location>
        <begin position="585"/>
        <end position="598"/>
    </location>
</feature>
<feature type="compositionally biased region" description="Basic and acidic residues" evidence="7">
    <location>
        <begin position="536"/>
        <end position="578"/>
    </location>
</feature>
<evidence type="ECO:0000256" key="4">
    <source>
        <dbReference type="ARBA" id="ARBA00022777"/>
    </source>
</evidence>
<feature type="region of interest" description="Disordered" evidence="7">
    <location>
        <begin position="484"/>
        <end position="692"/>
    </location>
</feature>
<dbReference type="SMART" id="SM00220">
    <property type="entry name" value="S_TKc"/>
    <property type="match status" value="1"/>
</dbReference>
<dbReference type="PROSITE" id="PS50011">
    <property type="entry name" value="PROTEIN_KINASE_DOM"/>
    <property type="match status" value="1"/>
</dbReference>
<feature type="compositionally biased region" description="Basic and acidic residues" evidence="7">
    <location>
        <begin position="1039"/>
        <end position="1054"/>
    </location>
</feature>
<dbReference type="InterPro" id="IPR000719">
    <property type="entry name" value="Prot_kinase_dom"/>
</dbReference>
<keyword evidence="1" id="KW-0723">Serine/threonine-protein kinase</keyword>
<dbReference type="GO" id="GO:0005737">
    <property type="term" value="C:cytoplasm"/>
    <property type="evidence" value="ECO:0007669"/>
    <property type="project" value="TreeGrafter"/>
</dbReference>
<dbReference type="Proteomes" id="UP001152888">
    <property type="component" value="Unassembled WGS sequence"/>
</dbReference>
<feature type="region of interest" description="Disordered" evidence="7">
    <location>
        <begin position="820"/>
        <end position="845"/>
    </location>
</feature>
<accession>A0A9P0M203</accession>
<feature type="compositionally biased region" description="Basic residues" evidence="7">
    <location>
        <begin position="1005"/>
        <end position="1014"/>
    </location>
</feature>
<sequence>MVVGEAINNIMGGIENTGTVKQHNHKKKLRQRFDIIKKLGQGTFGKVQLGINKETGQEVAIKTIKKSKIESEADLIRIRREIQIMSSVQHPNIIHIYEVFENREKMVLVMEYAAGGELYDYLSERKVLNEEEARRIFRQIATASYYCHKHKICHRDLKLENILLDENNNAKIADFGLSNVFDDQRLLNTFCGSPLYASPEIVKGTPYHGPEVDCWSLGVLLYTLVYGAMPFDGSNFRRLVKQISQGDYFEPTTPSPASPLIREMLTVNPKNRANIEKICTHWWVNEGYSESCLEISEELANQTPVRLDVLLSLAPPPPQLESEKLMLTGEGDVSNVENIAPTRSQSVGSLMELAHPERSIIDLLKEDKATPKRKLENTVSTDRVNLDKRKEKIAKDNTVADITVRGGVLKEEDSTEDASMSELAPLIKSTTQTLSKEMDVEQTELTVDPVMQGAACQEIIEEAERKKPSKIKKTLSVANKALEGINENPSQENVTENLNKENIVEKTEELPKADEEKKPATENKVPVKKKVVKKKVLSDKNENKKEKEVLPAETPEEKSQEKAQPKPKQDKKAPKDTEAEAPPKPVERRKSRIFEAAEKFQSMLAPTDSKPMLTEKEKPKKVIIPGVSVDGFKKEFERKASITSASPPKLKSTKSVDENNSVDNELAEEQQQKTSGTQKEVEPKQDPEIMVEDIHKARVRHAVSVISSVLSDKEREFGFSPVESTQPSPQQAQQQPEKTEGDRNERVRNAVSIISSALDKEGTRKSKSRPCMMRKPPVPFGVGGRSASGNIGMISSPLSPPLGPKPFVKPDFQKLEVKQVVDQPETKETDEPKTSSVEITLKSATLPRRKTTAQISLNYPTPKPAPMGFKTEMAHTVEAYRPEMDQVAKTKSKERIIPIAVEKGTESTPEPVQSPPAKPPAPRPGGFQTQRSNSSQKSTISRQSTQESDSDTVASVTSTGEPIKKSPREYIIPIAVEGGGYVTPRAGSLEPSETGSSASTMTNKSKTKFGRARRLNSWFNDRDSEDESSPFSSLRHGSVGKDSDNEDSKRDIFHMHRLRSTRPKRANLEHNDSLSSGEEDDDEQFEILTAENLFSTLLARVRDLTQRLNVDDGMRPAFPSSRLLSHFDHGSNFWNRMDSPLSRHSSLGSKSMTRPTITKTTTGSSFGVPWRRSVSRETSSDLNESFQGPAGGSKRPIGGNFALMSHS</sequence>
<evidence type="ECO:0000256" key="6">
    <source>
        <dbReference type="PROSITE-ProRule" id="PRU10141"/>
    </source>
</evidence>
<feature type="compositionally biased region" description="Basic and acidic residues" evidence="7">
    <location>
        <begin position="679"/>
        <end position="692"/>
    </location>
</feature>
<dbReference type="FunFam" id="1.10.510.10:FF:000389">
    <property type="entry name" value="Uncharacterized protein, isoform E"/>
    <property type="match status" value="1"/>
</dbReference>
<dbReference type="InterPro" id="IPR011009">
    <property type="entry name" value="Kinase-like_dom_sf"/>
</dbReference>
<dbReference type="AlphaFoldDB" id="A0A9P0M203"/>
<keyword evidence="3 6" id="KW-0547">Nucleotide-binding</keyword>
<keyword evidence="5 6" id="KW-0067">ATP-binding</keyword>
<feature type="compositionally biased region" description="Basic and acidic residues" evidence="7">
    <location>
        <begin position="498"/>
        <end position="521"/>
    </location>
</feature>
<evidence type="ECO:0000313" key="9">
    <source>
        <dbReference type="EMBL" id="CAH2005037.1"/>
    </source>
</evidence>
<evidence type="ECO:0000256" key="3">
    <source>
        <dbReference type="ARBA" id="ARBA00022741"/>
    </source>
</evidence>
<dbReference type="InterPro" id="IPR017441">
    <property type="entry name" value="Protein_kinase_ATP_BS"/>
</dbReference>
<feature type="compositionally biased region" description="Pro residues" evidence="7">
    <location>
        <begin position="912"/>
        <end position="923"/>
    </location>
</feature>
<feature type="region of interest" description="Disordered" evidence="7">
    <location>
        <begin position="716"/>
        <end position="786"/>
    </location>
</feature>
<evidence type="ECO:0000256" key="1">
    <source>
        <dbReference type="ARBA" id="ARBA00022527"/>
    </source>
</evidence>
<dbReference type="CDD" id="cd14073">
    <property type="entry name" value="STKc_NUAK"/>
    <property type="match status" value="1"/>
</dbReference>
<feature type="compositionally biased region" description="Basic and acidic residues" evidence="7">
    <location>
        <begin position="737"/>
        <end position="748"/>
    </location>
</feature>
<dbReference type="GO" id="GO:0000226">
    <property type="term" value="P:microtubule cytoskeleton organization"/>
    <property type="evidence" value="ECO:0007669"/>
    <property type="project" value="TreeGrafter"/>
</dbReference>
<dbReference type="OrthoDB" id="193931at2759"/>
<proteinExistence type="predicted"/>
<evidence type="ECO:0000256" key="7">
    <source>
        <dbReference type="SAM" id="MobiDB-lite"/>
    </source>
</evidence>
<evidence type="ECO:0000259" key="8">
    <source>
        <dbReference type="PROSITE" id="PS50011"/>
    </source>
</evidence>
<feature type="compositionally biased region" description="Polar residues" evidence="7">
    <location>
        <begin position="991"/>
        <end position="1004"/>
    </location>
</feature>
<organism evidence="9 10">
    <name type="scientific">Acanthoscelides obtectus</name>
    <name type="common">Bean weevil</name>
    <name type="synonym">Bruchus obtectus</name>
    <dbReference type="NCBI Taxonomy" id="200917"/>
    <lineage>
        <taxon>Eukaryota</taxon>
        <taxon>Metazoa</taxon>
        <taxon>Ecdysozoa</taxon>
        <taxon>Arthropoda</taxon>
        <taxon>Hexapoda</taxon>
        <taxon>Insecta</taxon>
        <taxon>Pterygota</taxon>
        <taxon>Neoptera</taxon>
        <taxon>Endopterygota</taxon>
        <taxon>Coleoptera</taxon>
        <taxon>Polyphaga</taxon>
        <taxon>Cucujiformia</taxon>
        <taxon>Chrysomeloidea</taxon>
        <taxon>Chrysomelidae</taxon>
        <taxon>Bruchinae</taxon>
        <taxon>Bruchini</taxon>
        <taxon>Acanthoscelides</taxon>
    </lineage>
</organism>
<feature type="compositionally biased region" description="Basic residues" evidence="7">
    <location>
        <begin position="1055"/>
        <end position="1065"/>
    </location>
</feature>
<keyword evidence="4" id="KW-0418">Kinase</keyword>
<dbReference type="PROSITE" id="PS00107">
    <property type="entry name" value="PROTEIN_KINASE_ATP"/>
    <property type="match status" value="1"/>
</dbReference>